<keyword evidence="2" id="KW-1185">Reference proteome</keyword>
<sequence>MTPGTTTAPGFRALYRPAPDLDQKTAARKKIICKIINALVTFAKIGADAAPDRAG</sequence>
<dbReference type="Proteomes" id="UP000607796">
    <property type="component" value="Unassembled WGS sequence"/>
</dbReference>
<dbReference type="EMBL" id="JADFFK010000013">
    <property type="protein sequence ID" value="MBE9638589.1"/>
    <property type="molecule type" value="Genomic_DNA"/>
</dbReference>
<protein>
    <submittedName>
        <fullName evidence="1">Uncharacterized protein</fullName>
    </submittedName>
</protein>
<comment type="caution">
    <text evidence="1">The sequence shown here is derived from an EMBL/GenBank/DDBJ whole genome shotgun (WGS) entry which is preliminary data.</text>
</comment>
<evidence type="ECO:0000313" key="1">
    <source>
        <dbReference type="EMBL" id="MBE9638589.1"/>
    </source>
</evidence>
<evidence type="ECO:0000313" key="2">
    <source>
        <dbReference type="Proteomes" id="UP000607796"/>
    </source>
</evidence>
<name>A0ABR9X4R7_9RHOB</name>
<accession>A0ABR9X4R7</accession>
<proteinExistence type="predicted"/>
<gene>
    <name evidence="1" type="ORF">IQ782_17170</name>
</gene>
<organism evidence="1 2">
    <name type="scientific">Salipiger mangrovisoli</name>
    <dbReference type="NCBI Taxonomy" id="2865933"/>
    <lineage>
        <taxon>Bacteria</taxon>
        <taxon>Pseudomonadati</taxon>
        <taxon>Pseudomonadota</taxon>
        <taxon>Alphaproteobacteria</taxon>
        <taxon>Rhodobacterales</taxon>
        <taxon>Roseobacteraceae</taxon>
        <taxon>Salipiger</taxon>
    </lineage>
</organism>
<reference evidence="1 2" key="1">
    <citation type="journal article" date="2021" name="Int. J. Syst. Evol. Microbiol.">
        <title>Salipiger mangrovisoli sp. nov., isolated from mangrove soil and the proposal for the reclassification of Paraphaeobacter pallidus as Salipiger pallidus comb. nov.</title>
        <authorList>
            <person name="Du J."/>
            <person name="Liu Y."/>
            <person name="Pei T."/>
            <person name="Deng M.R."/>
            <person name="Zhu H."/>
        </authorList>
    </citation>
    <scope>NUCLEOTIDE SEQUENCE [LARGE SCALE GENOMIC DNA]</scope>
    <source>
        <strain evidence="1 2">6D45A</strain>
    </source>
</reference>